<evidence type="ECO:0000313" key="10">
    <source>
        <dbReference type="Proteomes" id="UP000002572"/>
    </source>
</evidence>
<dbReference type="OrthoDB" id="9155169at2"/>
<evidence type="ECO:0000313" key="9">
    <source>
        <dbReference type="EMBL" id="ADU67113.1"/>
    </source>
</evidence>
<dbReference type="HOGENOM" id="CLU_054750_7_2_0"/>
<keyword evidence="5 8" id="KW-0812">Transmembrane</keyword>
<feature type="transmembrane region" description="Helical" evidence="8">
    <location>
        <begin position="37"/>
        <end position="64"/>
    </location>
</feature>
<organism evidence="9 10">
    <name type="scientific">Desulfurispirillum indicum (strain ATCC BAA-1389 / DSM 22839 / S5)</name>
    <dbReference type="NCBI Taxonomy" id="653733"/>
    <lineage>
        <taxon>Bacteria</taxon>
        <taxon>Pseudomonadati</taxon>
        <taxon>Chrysiogenota</taxon>
        <taxon>Chrysiogenia</taxon>
        <taxon>Chrysiogenales</taxon>
        <taxon>Chrysiogenaceae</taxon>
        <taxon>Desulfurispirillum</taxon>
    </lineage>
</organism>
<evidence type="ECO:0000256" key="5">
    <source>
        <dbReference type="ARBA" id="ARBA00022692"/>
    </source>
</evidence>
<keyword evidence="6 8" id="KW-1133">Transmembrane helix</keyword>
<keyword evidence="4 8" id="KW-1003">Cell membrane</keyword>
<comment type="subcellular location">
    <subcellularLocation>
        <location evidence="1 8">Cell membrane</location>
        <topology evidence="1 8">Multi-pass membrane protein</topology>
    </subcellularLocation>
</comment>
<reference evidence="9 10" key="1">
    <citation type="submission" date="2010-12" db="EMBL/GenBank/DDBJ databases">
        <title>Complete sequence of Desulfurispirillum indicum S5.</title>
        <authorList>
            <consortium name="US DOE Joint Genome Institute"/>
            <person name="Lucas S."/>
            <person name="Copeland A."/>
            <person name="Lapidus A."/>
            <person name="Cheng J.-F."/>
            <person name="Goodwin L."/>
            <person name="Pitluck S."/>
            <person name="Chertkov O."/>
            <person name="Held B."/>
            <person name="Detter J.C."/>
            <person name="Han C."/>
            <person name="Tapia R."/>
            <person name="Land M."/>
            <person name="Hauser L."/>
            <person name="Kyrpides N."/>
            <person name="Ivanova N."/>
            <person name="Mikhailova N."/>
            <person name="Haggblom M."/>
            <person name="Rauschenbach I."/>
            <person name="Bini E."/>
            <person name="Woyke T."/>
        </authorList>
    </citation>
    <scope>NUCLEOTIDE SEQUENCE [LARGE SCALE GENOMIC DNA]</scope>
    <source>
        <strain evidence="10">ATCC BAA-1389 / DSM 22839 / S5</strain>
    </source>
</reference>
<dbReference type="InterPro" id="IPR052017">
    <property type="entry name" value="TSUP"/>
</dbReference>
<evidence type="ECO:0000256" key="8">
    <source>
        <dbReference type="RuleBase" id="RU363041"/>
    </source>
</evidence>
<dbReference type="Pfam" id="PF01925">
    <property type="entry name" value="TauE"/>
    <property type="match status" value="1"/>
</dbReference>
<keyword evidence="10" id="KW-1185">Reference proteome</keyword>
<dbReference type="STRING" id="653733.Selin_2398"/>
<dbReference type="AlphaFoldDB" id="E6W4P0"/>
<dbReference type="eggNOG" id="COG0730">
    <property type="taxonomic scope" value="Bacteria"/>
</dbReference>
<dbReference type="InParanoid" id="E6W4P0"/>
<feature type="transmembrane region" description="Helical" evidence="8">
    <location>
        <begin position="101"/>
        <end position="118"/>
    </location>
</feature>
<proteinExistence type="inferred from homology"/>
<dbReference type="EMBL" id="CP002432">
    <property type="protein sequence ID" value="ADU67113.1"/>
    <property type="molecule type" value="Genomic_DNA"/>
</dbReference>
<evidence type="ECO:0000256" key="2">
    <source>
        <dbReference type="ARBA" id="ARBA00009142"/>
    </source>
</evidence>
<keyword evidence="3" id="KW-0813">Transport</keyword>
<gene>
    <name evidence="9" type="ordered locus">Selin_2398</name>
</gene>
<evidence type="ECO:0000256" key="7">
    <source>
        <dbReference type="ARBA" id="ARBA00023136"/>
    </source>
</evidence>
<accession>E6W4P0</accession>
<feature type="transmembrane region" description="Helical" evidence="8">
    <location>
        <begin position="76"/>
        <end position="95"/>
    </location>
</feature>
<evidence type="ECO:0000256" key="1">
    <source>
        <dbReference type="ARBA" id="ARBA00004651"/>
    </source>
</evidence>
<evidence type="ECO:0000256" key="6">
    <source>
        <dbReference type="ARBA" id="ARBA00022989"/>
    </source>
</evidence>
<keyword evidence="7 8" id="KW-0472">Membrane</keyword>
<sequence length="255" mass="27943">MDALSLEAILWVLSAVALAAFIHGALGIGFPMVVTPLIALVTDVQTAIIVTLVPNIVVNVMSIYRGGQWAQSIGRYWPLALFMLTGSVLGTIILVNSDPNPFRLILAFALFFYLYTTLRSTRISFQFLHRHPRSSTVGTGFVAGLLGGTVNVSGPILLIYLLELSLPPLAMVQILNLCFLVGKISQTITFASLGQISIELMLFSLPLLALSVACLLFGMRLRDRLPVATYKRWLHWLLAVVACLLVVQFFLQQLA</sequence>
<dbReference type="GO" id="GO:0005886">
    <property type="term" value="C:plasma membrane"/>
    <property type="evidence" value="ECO:0007669"/>
    <property type="project" value="UniProtKB-SubCell"/>
</dbReference>
<feature type="transmembrane region" description="Helical" evidence="8">
    <location>
        <begin position="139"/>
        <end position="162"/>
    </location>
</feature>
<dbReference type="PANTHER" id="PTHR30269:SF32">
    <property type="entry name" value="MEMBRANE TRANSPORTER PROTEIN-RELATED"/>
    <property type="match status" value="1"/>
</dbReference>
<comment type="similarity">
    <text evidence="2 8">Belongs to the 4-toluene sulfonate uptake permease (TSUP) (TC 2.A.102) family.</text>
</comment>
<feature type="transmembrane region" description="Helical" evidence="8">
    <location>
        <begin position="233"/>
        <end position="251"/>
    </location>
</feature>
<feature type="transmembrane region" description="Helical" evidence="8">
    <location>
        <begin position="200"/>
        <end position="221"/>
    </location>
</feature>
<evidence type="ECO:0000256" key="4">
    <source>
        <dbReference type="ARBA" id="ARBA00022475"/>
    </source>
</evidence>
<dbReference type="InterPro" id="IPR002781">
    <property type="entry name" value="TM_pro_TauE-like"/>
</dbReference>
<dbReference type="KEGG" id="din:Selin_2398"/>
<protein>
    <recommendedName>
        <fullName evidence="8">Probable membrane transporter protein</fullName>
    </recommendedName>
</protein>
<evidence type="ECO:0000256" key="3">
    <source>
        <dbReference type="ARBA" id="ARBA00022448"/>
    </source>
</evidence>
<name>E6W4P0_DESIS</name>
<dbReference type="PANTHER" id="PTHR30269">
    <property type="entry name" value="TRANSMEMBRANE PROTEIN YFCA"/>
    <property type="match status" value="1"/>
</dbReference>
<dbReference type="Proteomes" id="UP000002572">
    <property type="component" value="Chromosome"/>
</dbReference>
<dbReference type="RefSeq" id="WP_013506984.1">
    <property type="nucleotide sequence ID" value="NC_014836.1"/>
</dbReference>